<name>A0A1G5DXZ3_9BACT</name>
<dbReference type="CDD" id="cd02440">
    <property type="entry name" value="AdoMet_MTases"/>
    <property type="match status" value="1"/>
</dbReference>
<keyword evidence="2" id="KW-0808">Transferase</keyword>
<proteinExistence type="predicted"/>
<reference evidence="2 3" key="1">
    <citation type="submission" date="2016-10" db="EMBL/GenBank/DDBJ databases">
        <authorList>
            <person name="de Groot N.N."/>
        </authorList>
    </citation>
    <scope>NUCLEOTIDE SEQUENCE [LARGE SCALE GENOMIC DNA]</scope>
    <source>
        <strain evidence="2 3">AA1</strain>
    </source>
</reference>
<dbReference type="InterPro" id="IPR029063">
    <property type="entry name" value="SAM-dependent_MTases_sf"/>
</dbReference>
<dbReference type="PANTHER" id="PTHR43036:SF2">
    <property type="entry name" value="OS04G0481300 PROTEIN"/>
    <property type="match status" value="1"/>
</dbReference>
<keyword evidence="3" id="KW-1185">Reference proteome</keyword>
<dbReference type="GO" id="GO:0032259">
    <property type="term" value="P:methylation"/>
    <property type="evidence" value="ECO:0007669"/>
    <property type="project" value="UniProtKB-KW"/>
</dbReference>
<dbReference type="PANTHER" id="PTHR43036">
    <property type="entry name" value="OSJNBB0011N17.9 PROTEIN"/>
    <property type="match status" value="1"/>
</dbReference>
<dbReference type="InterPro" id="IPR013216">
    <property type="entry name" value="Methyltransf_11"/>
</dbReference>
<dbReference type="AlphaFoldDB" id="A0A1G5DXZ3"/>
<evidence type="ECO:0000259" key="1">
    <source>
        <dbReference type="Pfam" id="PF08241"/>
    </source>
</evidence>
<organism evidence="2 3">
    <name type="scientific">Desulfoluna spongiiphila</name>
    <dbReference type="NCBI Taxonomy" id="419481"/>
    <lineage>
        <taxon>Bacteria</taxon>
        <taxon>Pseudomonadati</taxon>
        <taxon>Thermodesulfobacteriota</taxon>
        <taxon>Desulfobacteria</taxon>
        <taxon>Desulfobacterales</taxon>
        <taxon>Desulfolunaceae</taxon>
        <taxon>Desulfoluna</taxon>
    </lineage>
</organism>
<dbReference type="GO" id="GO:0008757">
    <property type="term" value="F:S-adenosylmethionine-dependent methyltransferase activity"/>
    <property type="evidence" value="ECO:0007669"/>
    <property type="project" value="InterPro"/>
</dbReference>
<dbReference type="GO" id="GO:0003755">
    <property type="term" value="F:peptidyl-prolyl cis-trans isomerase activity"/>
    <property type="evidence" value="ECO:0007669"/>
    <property type="project" value="InterPro"/>
</dbReference>
<evidence type="ECO:0000313" key="2">
    <source>
        <dbReference type="EMBL" id="SCY19582.1"/>
    </source>
</evidence>
<dbReference type="InterPro" id="IPR046357">
    <property type="entry name" value="PPIase_dom_sf"/>
</dbReference>
<feature type="domain" description="Methyltransferase type 11" evidence="1">
    <location>
        <begin position="254"/>
        <end position="327"/>
    </location>
</feature>
<dbReference type="SUPFAM" id="SSF53335">
    <property type="entry name" value="S-adenosyl-L-methionine-dependent methyltransferases"/>
    <property type="match status" value="1"/>
</dbReference>
<dbReference type="EMBL" id="FMUX01000005">
    <property type="protein sequence ID" value="SCY19582.1"/>
    <property type="molecule type" value="Genomic_DNA"/>
</dbReference>
<dbReference type="Proteomes" id="UP000198870">
    <property type="component" value="Unassembled WGS sequence"/>
</dbReference>
<dbReference type="Pfam" id="PF08241">
    <property type="entry name" value="Methyltransf_11"/>
    <property type="match status" value="1"/>
</dbReference>
<protein>
    <submittedName>
        <fullName evidence="2">Methyltransferase domain-containing protein</fullName>
    </submittedName>
</protein>
<accession>A0A1G5DXZ3</accession>
<dbReference type="STRING" id="419481.SAMN05216233_10560"/>
<dbReference type="RefSeq" id="WP_092210235.1">
    <property type="nucleotide sequence ID" value="NZ_FMUX01000005.1"/>
</dbReference>
<dbReference type="OrthoDB" id="529208at2"/>
<dbReference type="Gene3D" id="3.40.50.150">
    <property type="entry name" value="Vaccinia Virus protein VP39"/>
    <property type="match status" value="1"/>
</dbReference>
<keyword evidence="2" id="KW-0489">Methyltransferase</keyword>
<dbReference type="Gene3D" id="3.10.50.40">
    <property type="match status" value="1"/>
</dbReference>
<sequence>MQELPLAGDADVEVILKWVSEDACHIERMFIPMMNFWRDIIPDALCRQMEGWKAGETLRHAFEPGELLPVRSEALVKTLPRYQVSPPPASHPFGLAPGFFLPRGLASRALGVFPQDIRPMQVLGVTETQVTLDLNHPLAGLALDLGMRHYGVEESNRSMAGRCREVAEAVTGDGPGMQALFQAPDACVDGTPLQRPVGVDDSLFYASPRLVQHLDAEAERQVRALYGRLLCDNSDVLDLMASWDSHLPDSLSACRVTGLGMNGEELERNPLLTSRTLHDLNAQPVLPYDDKAFHAVVCTASVEYAIHPVALFNEVARILKPGGLFVLTFADRWFPPKVTQPWSDMHPFERMGLVLEYFRASGEFTEYHTESRRGWPRPPADAYFPRKREADPLQAVWARRRPAPGDRTELGR</sequence>
<gene>
    <name evidence="2" type="ORF">SAMN05216233_10560</name>
</gene>
<evidence type="ECO:0000313" key="3">
    <source>
        <dbReference type="Proteomes" id="UP000198870"/>
    </source>
</evidence>